<evidence type="ECO:0000256" key="10">
    <source>
        <dbReference type="ARBA" id="ARBA00023136"/>
    </source>
</evidence>
<evidence type="ECO:0000256" key="12">
    <source>
        <dbReference type="ARBA" id="ARBA00023221"/>
    </source>
</evidence>
<keyword evidence="3" id="KW-0444">Lipid biosynthesis</keyword>
<dbReference type="GO" id="GO:0030674">
    <property type="term" value="F:protein-macromolecule adaptor activity"/>
    <property type="evidence" value="ECO:0007669"/>
    <property type="project" value="TreeGrafter"/>
</dbReference>
<evidence type="ECO:0000256" key="9">
    <source>
        <dbReference type="ARBA" id="ARBA00023098"/>
    </source>
</evidence>
<gene>
    <name evidence="14" type="ORF">WICPIJ_000201</name>
</gene>
<reference evidence="14" key="2">
    <citation type="submission" date="2021-01" db="EMBL/GenBank/DDBJ databases">
        <authorList>
            <person name="Schikora-Tamarit M.A."/>
        </authorList>
    </citation>
    <scope>NUCLEOTIDE SEQUENCE</scope>
    <source>
        <strain evidence="14">CBS2887</strain>
    </source>
</reference>
<name>A0A9P8QD32_WICPI</name>
<proteinExistence type="inferred from homology"/>
<evidence type="ECO:0000256" key="4">
    <source>
        <dbReference type="ARBA" id="ARBA00022692"/>
    </source>
</evidence>
<evidence type="ECO:0008006" key="16">
    <source>
        <dbReference type="Google" id="ProtNLM"/>
    </source>
</evidence>
<feature type="transmembrane region" description="Helical" evidence="13">
    <location>
        <begin position="73"/>
        <end position="92"/>
    </location>
</feature>
<keyword evidence="5" id="KW-0256">Endoplasmic reticulum</keyword>
<evidence type="ECO:0000256" key="3">
    <source>
        <dbReference type="ARBA" id="ARBA00022516"/>
    </source>
</evidence>
<evidence type="ECO:0000256" key="1">
    <source>
        <dbReference type="ARBA" id="ARBA00004477"/>
    </source>
</evidence>
<dbReference type="GO" id="GO:0016126">
    <property type="term" value="P:sterol biosynthetic process"/>
    <property type="evidence" value="ECO:0007669"/>
    <property type="project" value="UniProtKB-KW"/>
</dbReference>
<dbReference type="InterPro" id="IPR005352">
    <property type="entry name" value="Erg28"/>
</dbReference>
<dbReference type="Proteomes" id="UP000774326">
    <property type="component" value="Unassembled WGS sequence"/>
</dbReference>
<sequence length="191" mass="21917">MEESKSSESSGFNLIRWERLALMFEGLSLLKRSSEASYDWSDCRIYSIIISDNSPMISLVGLIPQTPGILPKWLLFISLVSILNSFQTYTNLSLTKKVYSNTNEVTPLSARTFGTWTLISSVIRFYAAYYLTNPQIYQITLASYIIAFLHFGSEWVWFKTTKLDSGLYGPLIVSTLTITWMISQYDYYVKI</sequence>
<dbReference type="EMBL" id="JAEUBG010000134">
    <property type="protein sequence ID" value="KAH3688817.1"/>
    <property type="molecule type" value="Genomic_DNA"/>
</dbReference>
<keyword evidence="6" id="KW-0752">Steroid biosynthesis</keyword>
<evidence type="ECO:0000256" key="2">
    <source>
        <dbReference type="ARBA" id="ARBA00005377"/>
    </source>
</evidence>
<dbReference type="PANTHER" id="PTHR15451:SF19">
    <property type="entry name" value="ERGOSTEROL BIOSYNTHETIC PROTEIN 28 HOMOLOG"/>
    <property type="match status" value="1"/>
</dbReference>
<dbReference type="GO" id="GO:0005789">
    <property type="term" value="C:endoplasmic reticulum membrane"/>
    <property type="evidence" value="ECO:0007669"/>
    <property type="project" value="UniProtKB-SubCell"/>
</dbReference>
<keyword evidence="9" id="KW-0443">Lipid metabolism</keyword>
<evidence type="ECO:0000256" key="13">
    <source>
        <dbReference type="SAM" id="Phobius"/>
    </source>
</evidence>
<feature type="transmembrane region" description="Helical" evidence="13">
    <location>
        <begin position="113"/>
        <end position="131"/>
    </location>
</feature>
<evidence type="ECO:0000256" key="7">
    <source>
        <dbReference type="ARBA" id="ARBA00022989"/>
    </source>
</evidence>
<comment type="similarity">
    <text evidence="2">Belongs to the ERG28 family.</text>
</comment>
<evidence type="ECO:0000256" key="5">
    <source>
        <dbReference type="ARBA" id="ARBA00022824"/>
    </source>
</evidence>
<keyword evidence="8" id="KW-0756">Sterol biosynthesis</keyword>
<dbReference type="PANTHER" id="PTHR15451">
    <property type="entry name" value="ERGOSTEROL BIOSYNTHETIC PROTEIN 28-RELATED"/>
    <property type="match status" value="1"/>
</dbReference>
<evidence type="ECO:0000256" key="8">
    <source>
        <dbReference type="ARBA" id="ARBA00023011"/>
    </source>
</evidence>
<keyword evidence="12" id="KW-0753">Steroid metabolism</keyword>
<keyword evidence="7 13" id="KW-1133">Transmembrane helix</keyword>
<reference evidence="14" key="1">
    <citation type="journal article" date="2021" name="Open Biol.">
        <title>Shared evolutionary footprints suggest mitochondrial oxidative damage underlies multiple complex I losses in fungi.</title>
        <authorList>
            <person name="Schikora-Tamarit M.A."/>
            <person name="Marcet-Houben M."/>
            <person name="Nosek J."/>
            <person name="Gabaldon T."/>
        </authorList>
    </citation>
    <scope>NUCLEOTIDE SEQUENCE</scope>
    <source>
        <strain evidence="14">CBS2887</strain>
    </source>
</reference>
<comment type="caution">
    <text evidence="14">The sequence shown here is derived from an EMBL/GenBank/DDBJ whole genome shotgun (WGS) entry which is preliminary data.</text>
</comment>
<dbReference type="OrthoDB" id="6485510at2759"/>
<dbReference type="AlphaFoldDB" id="A0A9P8QD32"/>
<evidence type="ECO:0000256" key="11">
    <source>
        <dbReference type="ARBA" id="ARBA00023166"/>
    </source>
</evidence>
<feature type="transmembrane region" description="Helical" evidence="13">
    <location>
        <begin position="165"/>
        <end position="183"/>
    </location>
</feature>
<keyword evidence="10 13" id="KW-0472">Membrane</keyword>
<organism evidence="14 15">
    <name type="scientific">Wickerhamomyces pijperi</name>
    <name type="common">Yeast</name>
    <name type="synonym">Pichia pijperi</name>
    <dbReference type="NCBI Taxonomy" id="599730"/>
    <lineage>
        <taxon>Eukaryota</taxon>
        <taxon>Fungi</taxon>
        <taxon>Dikarya</taxon>
        <taxon>Ascomycota</taxon>
        <taxon>Saccharomycotina</taxon>
        <taxon>Saccharomycetes</taxon>
        <taxon>Phaffomycetales</taxon>
        <taxon>Wickerhamomycetaceae</taxon>
        <taxon>Wickerhamomyces</taxon>
    </lineage>
</organism>
<accession>A0A9P8QD32</accession>
<evidence type="ECO:0000313" key="15">
    <source>
        <dbReference type="Proteomes" id="UP000774326"/>
    </source>
</evidence>
<keyword evidence="11" id="KW-1207">Sterol metabolism</keyword>
<feature type="transmembrane region" description="Helical" evidence="13">
    <location>
        <begin position="137"/>
        <end position="158"/>
    </location>
</feature>
<evidence type="ECO:0000313" key="14">
    <source>
        <dbReference type="EMBL" id="KAH3688817.1"/>
    </source>
</evidence>
<evidence type="ECO:0000256" key="6">
    <source>
        <dbReference type="ARBA" id="ARBA00022955"/>
    </source>
</evidence>
<keyword evidence="4 13" id="KW-0812">Transmembrane</keyword>
<dbReference type="Pfam" id="PF03694">
    <property type="entry name" value="Erg28"/>
    <property type="match status" value="1"/>
</dbReference>
<protein>
    <recommendedName>
        <fullName evidence="16">Ergosterol biosynthesis protein</fullName>
    </recommendedName>
</protein>
<comment type="subcellular location">
    <subcellularLocation>
        <location evidence="1">Endoplasmic reticulum membrane</location>
        <topology evidence="1">Multi-pass membrane protein</topology>
    </subcellularLocation>
</comment>
<keyword evidence="15" id="KW-1185">Reference proteome</keyword>